<proteinExistence type="predicted"/>
<sequence>MGPEVLGFGGEPAANYPSISMFSPAPGYLAIQTQTWTYYENYPSKSYVYKVQTENSGGHPQFQYVINQPLTVNGQIGNPCPSGFRSTYVNGVNYIFGYDFSTGQTSVDSFTLQPDGTGWSGSWGAKKTIANYVWDNAGSNPKLFQVCSTDDGVYLIRKITSASTPYLDVFFISIEDLEGSSSVLTAQPVYSLTNNDSSRPGFSPVPDTEIYDVMVTTHMYTDQPVIIWTYDFADTVQTSFIGPDNYYGEKTLIDQNTWVNTYKGKPSAVILTAGSYPENPSGVNNINAIVCGDVNLVSVPVMTTYTCDVSSFPTDSWVENPIKVPSTSINQAFGYGFVTKTDINLPIENSENSEVVNCLLGYQNKVTSYEGNNGCFSYLVLYNSDMLVRNTTVNTFDTQSDFNTYGNLAVPVGFVDGAPPFTYNGYECDGMEVTSEVELSKTDSQVTETGGSESAKATVSYENKFLKKRVGLDASASATVEASDSNKAEFSQKTIDTISHCSMGEHSNGFILYLAPNLVTHAYNYADYNSVLNPGHPEILYLTTMSPTNPVSAHALGYNITSPPTSGPLAGMMTSPAFNNFNEWNWASWSGGWADRDWTQSPYASYFTATSLGNNLEWSMGVQQTTEFEMATETSNTQKVDGDVETSVKIMGFGVGGTFDYEDEKTITNAINQGIAFKWSMKEAEDDVCGYDTIQVEPVILTPNGKGKVPWVPDTFSGYQPWLLTYNLLSADKSSGCYNEQSSADQKIHANVIPAGAGTITLPEGGIRKGMSGQVKAVPTEGYQFLHWDAYGLDLNDSSSLVVNATVNTDLSTIRAIFAKKSSKVVDTAIIAVQNSSPGNLIKVQGKIPDEFTKNTALHLQKPLTVKVGDLTFPFGPTVGNRTIVSDHEITYTTNDSMNGFSHLIVDFGTGKWWFTASPVKELVKYGLKSNIVNIGIGGKNLSISDDVLMTGKEDVSWSGANENLTNDVFGLKNATLQGAIRYLDDGPENCFLTLRGGELTNATLNATKPLHITLNGIDLSFLKATNVSGNIYTYQKSGKDLNATITINNNTRKWDATFQGKRLSQKYWGNGILFGLQVGTAKALEVLHPSQTTYLKTPNLATSSSDSLFSQMNFGA</sequence>
<name>A0A2V2MR31_9EURY</name>
<gene>
    <name evidence="2" type="ORF">DK846_16870</name>
</gene>
<feature type="domain" description="Bacterial repeat" evidence="1">
    <location>
        <begin position="751"/>
        <end position="821"/>
    </location>
</feature>
<dbReference type="EMBL" id="QGMY01000018">
    <property type="protein sequence ID" value="PWR69849.1"/>
    <property type="molecule type" value="Genomic_DNA"/>
</dbReference>
<evidence type="ECO:0000259" key="1">
    <source>
        <dbReference type="Pfam" id="PF18998"/>
    </source>
</evidence>
<dbReference type="InterPro" id="IPR044060">
    <property type="entry name" value="Bacterial_rp_domain"/>
</dbReference>
<keyword evidence="3" id="KW-1185">Reference proteome</keyword>
<organism evidence="2 3">
    <name type="scientific">Methanospirillum lacunae</name>
    <dbReference type="NCBI Taxonomy" id="668570"/>
    <lineage>
        <taxon>Archaea</taxon>
        <taxon>Methanobacteriati</taxon>
        <taxon>Methanobacteriota</taxon>
        <taxon>Stenosarchaea group</taxon>
        <taxon>Methanomicrobia</taxon>
        <taxon>Methanomicrobiales</taxon>
        <taxon>Methanospirillaceae</taxon>
        <taxon>Methanospirillum</taxon>
    </lineage>
</organism>
<reference evidence="2 3" key="1">
    <citation type="submission" date="2018-05" db="EMBL/GenBank/DDBJ databases">
        <title>Draft genome of Methanospirillum lacunae Ki8-1.</title>
        <authorList>
            <person name="Dueholm M.S."/>
            <person name="Nielsen P.H."/>
            <person name="Bakmann L.F."/>
            <person name="Otzen D.E."/>
        </authorList>
    </citation>
    <scope>NUCLEOTIDE SEQUENCE [LARGE SCALE GENOMIC DNA]</scope>
    <source>
        <strain evidence="2 3">Ki8-1</strain>
    </source>
</reference>
<dbReference type="AlphaFoldDB" id="A0A2V2MR31"/>
<evidence type="ECO:0000313" key="3">
    <source>
        <dbReference type="Proteomes" id="UP000245657"/>
    </source>
</evidence>
<evidence type="ECO:0000313" key="2">
    <source>
        <dbReference type="EMBL" id="PWR69849.1"/>
    </source>
</evidence>
<comment type="caution">
    <text evidence="2">The sequence shown here is derived from an EMBL/GenBank/DDBJ whole genome shotgun (WGS) entry which is preliminary data.</text>
</comment>
<dbReference type="Proteomes" id="UP000245657">
    <property type="component" value="Unassembled WGS sequence"/>
</dbReference>
<protein>
    <recommendedName>
        <fullName evidence="1">Bacterial repeat domain-containing protein</fullName>
    </recommendedName>
</protein>
<accession>A0A2V2MR31</accession>
<dbReference type="Pfam" id="PF18998">
    <property type="entry name" value="Flg_new_2"/>
    <property type="match status" value="1"/>
</dbReference>